<dbReference type="SUPFAM" id="SSF52091">
    <property type="entry name" value="SpoIIaa-like"/>
    <property type="match status" value="1"/>
</dbReference>
<dbReference type="Gene3D" id="3.30.750.24">
    <property type="entry name" value="STAS domain"/>
    <property type="match status" value="1"/>
</dbReference>
<protein>
    <submittedName>
        <fullName evidence="2">Anti-anti-sigma factor</fullName>
    </submittedName>
</protein>
<dbReference type="PANTHER" id="PTHR33495">
    <property type="entry name" value="ANTI-SIGMA FACTOR ANTAGONIST TM_1081-RELATED-RELATED"/>
    <property type="match status" value="1"/>
</dbReference>
<dbReference type="Pfam" id="PF01740">
    <property type="entry name" value="STAS"/>
    <property type="match status" value="1"/>
</dbReference>
<dbReference type="PANTHER" id="PTHR33495:SF2">
    <property type="entry name" value="ANTI-SIGMA FACTOR ANTAGONIST TM_1081-RELATED"/>
    <property type="match status" value="1"/>
</dbReference>
<dbReference type="InterPro" id="IPR002645">
    <property type="entry name" value="STAS_dom"/>
</dbReference>
<dbReference type="AlphaFoldDB" id="A0A1H0JS41"/>
<feature type="domain" description="STAS" evidence="1">
    <location>
        <begin position="6"/>
        <end position="115"/>
    </location>
</feature>
<reference evidence="3" key="1">
    <citation type="submission" date="2016-10" db="EMBL/GenBank/DDBJ databases">
        <authorList>
            <person name="Varghese N."/>
            <person name="Submissions S."/>
        </authorList>
    </citation>
    <scope>NUCLEOTIDE SEQUENCE [LARGE SCALE GENOMIC DNA]</scope>
    <source>
        <strain evidence="3">CGMCC 4.6609</strain>
    </source>
</reference>
<dbReference type="CDD" id="cd07043">
    <property type="entry name" value="STAS_anti-anti-sigma_factors"/>
    <property type="match status" value="1"/>
</dbReference>
<dbReference type="EMBL" id="FNIX01000002">
    <property type="protein sequence ID" value="SDO46615.1"/>
    <property type="molecule type" value="Genomic_DNA"/>
</dbReference>
<gene>
    <name evidence="2" type="ORF">SAMN05421507_102618</name>
</gene>
<dbReference type="OrthoDB" id="3481860at2"/>
<organism evidence="2 3">
    <name type="scientific">Lentzea jiangxiensis</name>
    <dbReference type="NCBI Taxonomy" id="641025"/>
    <lineage>
        <taxon>Bacteria</taxon>
        <taxon>Bacillati</taxon>
        <taxon>Actinomycetota</taxon>
        <taxon>Actinomycetes</taxon>
        <taxon>Pseudonocardiales</taxon>
        <taxon>Pseudonocardiaceae</taxon>
        <taxon>Lentzea</taxon>
    </lineage>
</organism>
<dbReference type="GO" id="GO:0043856">
    <property type="term" value="F:anti-sigma factor antagonist activity"/>
    <property type="evidence" value="ECO:0007669"/>
    <property type="project" value="TreeGrafter"/>
</dbReference>
<accession>A0A1H0JS41</accession>
<dbReference type="RefSeq" id="WP_090096583.1">
    <property type="nucleotide sequence ID" value="NZ_FNIX01000002.1"/>
</dbReference>
<sequence length="123" mass="12619">MSDDAFSMSLRPVAAGVVLGLKGDVDTHTAPGVLAGIRGLVLREGELLVLDVSGMRFCDSSGISAFIAARNHAAAARADVVLVGVPRQTLRVLGMIGLDALFTFRPNLDDALSARDANSAGGA</sequence>
<evidence type="ECO:0000259" key="1">
    <source>
        <dbReference type="PROSITE" id="PS50801"/>
    </source>
</evidence>
<dbReference type="PROSITE" id="PS50801">
    <property type="entry name" value="STAS"/>
    <property type="match status" value="1"/>
</dbReference>
<dbReference type="STRING" id="641025.SAMN05421507_102618"/>
<dbReference type="InterPro" id="IPR036513">
    <property type="entry name" value="STAS_dom_sf"/>
</dbReference>
<dbReference type="Proteomes" id="UP000199691">
    <property type="component" value="Unassembled WGS sequence"/>
</dbReference>
<evidence type="ECO:0000313" key="3">
    <source>
        <dbReference type="Proteomes" id="UP000199691"/>
    </source>
</evidence>
<name>A0A1H0JS41_9PSEU</name>
<proteinExistence type="predicted"/>
<evidence type="ECO:0000313" key="2">
    <source>
        <dbReference type="EMBL" id="SDO46615.1"/>
    </source>
</evidence>
<keyword evidence="3" id="KW-1185">Reference proteome</keyword>